<dbReference type="AlphaFoldDB" id="A0A2J6QBC7"/>
<evidence type="ECO:0000313" key="2">
    <source>
        <dbReference type="EMBL" id="PMD23567.1"/>
    </source>
</evidence>
<feature type="region of interest" description="Disordered" evidence="1">
    <location>
        <begin position="75"/>
        <end position="102"/>
    </location>
</feature>
<dbReference type="Proteomes" id="UP000235672">
    <property type="component" value="Unassembled WGS sequence"/>
</dbReference>
<proteinExistence type="predicted"/>
<organism evidence="2 3">
    <name type="scientific">Hyaloscypha hepaticicola</name>
    <dbReference type="NCBI Taxonomy" id="2082293"/>
    <lineage>
        <taxon>Eukaryota</taxon>
        <taxon>Fungi</taxon>
        <taxon>Dikarya</taxon>
        <taxon>Ascomycota</taxon>
        <taxon>Pezizomycotina</taxon>
        <taxon>Leotiomycetes</taxon>
        <taxon>Helotiales</taxon>
        <taxon>Hyaloscyphaceae</taxon>
        <taxon>Hyaloscypha</taxon>
    </lineage>
</organism>
<keyword evidence="3" id="KW-1185">Reference proteome</keyword>
<feature type="region of interest" description="Disordered" evidence="1">
    <location>
        <begin position="1"/>
        <end position="31"/>
    </location>
</feature>
<gene>
    <name evidence="2" type="ORF">NA56DRAFT_41445</name>
</gene>
<dbReference type="EMBL" id="KZ613474">
    <property type="protein sequence ID" value="PMD23567.1"/>
    <property type="molecule type" value="Genomic_DNA"/>
</dbReference>
<feature type="compositionally biased region" description="Polar residues" evidence="1">
    <location>
        <begin position="75"/>
        <end position="88"/>
    </location>
</feature>
<dbReference type="OrthoDB" id="3504982at2759"/>
<evidence type="ECO:0008006" key="4">
    <source>
        <dbReference type="Google" id="ProtNLM"/>
    </source>
</evidence>
<accession>A0A2J6QBC7</accession>
<evidence type="ECO:0000256" key="1">
    <source>
        <dbReference type="SAM" id="MobiDB-lite"/>
    </source>
</evidence>
<name>A0A2J6QBC7_9HELO</name>
<reference evidence="2 3" key="1">
    <citation type="submission" date="2016-05" db="EMBL/GenBank/DDBJ databases">
        <title>A degradative enzymes factory behind the ericoid mycorrhizal symbiosis.</title>
        <authorList>
            <consortium name="DOE Joint Genome Institute"/>
            <person name="Martino E."/>
            <person name="Morin E."/>
            <person name="Grelet G."/>
            <person name="Kuo A."/>
            <person name="Kohler A."/>
            <person name="Daghino S."/>
            <person name="Barry K."/>
            <person name="Choi C."/>
            <person name="Cichocki N."/>
            <person name="Clum A."/>
            <person name="Copeland A."/>
            <person name="Hainaut M."/>
            <person name="Haridas S."/>
            <person name="Labutti K."/>
            <person name="Lindquist E."/>
            <person name="Lipzen A."/>
            <person name="Khouja H.-R."/>
            <person name="Murat C."/>
            <person name="Ohm R."/>
            <person name="Olson A."/>
            <person name="Spatafora J."/>
            <person name="Veneault-Fourrey C."/>
            <person name="Henrissat B."/>
            <person name="Grigoriev I."/>
            <person name="Martin F."/>
            <person name="Perotto S."/>
        </authorList>
    </citation>
    <scope>NUCLEOTIDE SEQUENCE [LARGE SCALE GENOMIC DNA]</scope>
    <source>
        <strain evidence="2 3">UAMH 7357</strain>
    </source>
</reference>
<feature type="compositionally biased region" description="Basic and acidic residues" evidence="1">
    <location>
        <begin position="92"/>
        <end position="102"/>
    </location>
</feature>
<protein>
    <recommendedName>
        <fullName evidence="4">F-box domain-containing protein</fullName>
    </recommendedName>
</protein>
<evidence type="ECO:0000313" key="3">
    <source>
        <dbReference type="Proteomes" id="UP000235672"/>
    </source>
</evidence>
<sequence length="270" mass="30454">MSTFSSRVNRLRRHMSSSTSPSKALKLPHTQSKRNLRCKITTATKELALAMAEHVALVISRFPLHKRKFGRDQATESLVSSESVQTLPTEAPSKDDKDRGEQNRHALTTVIRTRPTVTAGQAKSTMITSRTNAVAIANQGSSRLIALPPELQLRIFDLLDRCSSTCLGLSTRVFYRLHRAARGKVPLCAFYFIPGASDCSGFRLHVLLKEWAGPDLMYHEIKDKFVSRASYELERYQLVMRPMNPSILGRNNVEKRKDAKEAAMLPCWWV</sequence>